<gene>
    <name evidence="7" type="ORF">ATC1_131808</name>
</gene>
<proteinExistence type="inferred from homology"/>
<dbReference type="Gene3D" id="3.40.50.300">
    <property type="entry name" value="P-loop containing nucleotide triphosphate hydrolases"/>
    <property type="match status" value="1"/>
</dbReference>
<dbReference type="InterPro" id="IPR027417">
    <property type="entry name" value="P-loop_NTPase"/>
</dbReference>
<keyword evidence="8" id="KW-1185">Reference proteome</keyword>
<feature type="domain" description="AAA+ ATPase" evidence="6">
    <location>
        <begin position="28"/>
        <end position="207"/>
    </location>
</feature>
<dbReference type="Pfam" id="PF17863">
    <property type="entry name" value="AAA_lid_2"/>
    <property type="match status" value="1"/>
</dbReference>
<dbReference type="PANTHER" id="PTHR32039:SF9">
    <property type="entry name" value="MAGNESIUM-CHELATASE SUBUNIT CHLI-2, CHLOROPLASTIC"/>
    <property type="match status" value="1"/>
</dbReference>
<evidence type="ECO:0000256" key="3">
    <source>
        <dbReference type="ARBA" id="ARBA00022840"/>
    </source>
</evidence>
<dbReference type="PANTHER" id="PTHR32039">
    <property type="entry name" value="MAGNESIUM-CHELATASE SUBUNIT CHLI"/>
    <property type="match status" value="1"/>
</dbReference>
<comment type="similarity">
    <text evidence="1">Belongs to the Mg-chelatase subunits D/I family.</text>
</comment>
<evidence type="ECO:0000313" key="8">
    <source>
        <dbReference type="Proteomes" id="UP000053370"/>
    </source>
</evidence>
<accession>A0A0S7BX60</accession>
<dbReference type="SMART" id="SM00382">
    <property type="entry name" value="AAA"/>
    <property type="match status" value="1"/>
</dbReference>
<dbReference type="SUPFAM" id="SSF52540">
    <property type="entry name" value="P-loop containing nucleoside triphosphate hydrolases"/>
    <property type="match status" value="1"/>
</dbReference>
<dbReference type="OrthoDB" id="9775079at2"/>
<dbReference type="InterPro" id="IPR003593">
    <property type="entry name" value="AAA+_ATPase"/>
</dbReference>
<evidence type="ECO:0000256" key="2">
    <source>
        <dbReference type="ARBA" id="ARBA00022741"/>
    </source>
</evidence>
<sequence>MSTIFPFTAIVGQERMKRALILNAVDPRIGGVLIRGERGTAKSTAARALAALLPQEKVIAECRFGCNPSDEVHWCTECKERQAKNIPMSVILRPTPFINLPVSATEDRVIGTLDIEKAIQSGEKRFEPGVLAAANRGLLYIDEVNLLEDHVVDILLDSAAMGVNRIEREGISFSHPARFILVGTMNPEEGDLRPQLLDRFAHAVDIFGISDSWDRVEIIKRTISYERDPDAFCREWETEENILSEKIITARKNLSHVTYQNHDLISIASLTASMKVEGHRADLVILKTAVAQAAFDSRTYITDLDIAMAAELALPHRLQKGPFAEKEISTEELQDRIEQLRGKNAPENSDYKNVSELNDEEKKI</sequence>
<dbReference type="InterPro" id="IPR000523">
    <property type="entry name" value="Mg_chelatse_chII-like_cat_dom"/>
</dbReference>
<dbReference type="AlphaFoldDB" id="A0A0S7BX60"/>
<dbReference type="EMBL" id="DF968181">
    <property type="protein sequence ID" value="GAP41812.1"/>
    <property type="molecule type" value="Genomic_DNA"/>
</dbReference>
<dbReference type="STRING" id="1678840.ATC1_131808"/>
<evidence type="ECO:0000313" key="7">
    <source>
        <dbReference type="EMBL" id="GAP41812.1"/>
    </source>
</evidence>
<evidence type="ECO:0000256" key="4">
    <source>
        <dbReference type="ARBA" id="ARBA00030759"/>
    </source>
</evidence>
<evidence type="ECO:0000256" key="1">
    <source>
        <dbReference type="ARBA" id="ARBA00005799"/>
    </source>
</evidence>
<dbReference type="InterPro" id="IPR045006">
    <property type="entry name" value="CHLI-like"/>
</dbReference>
<dbReference type="GO" id="GO:0005524">
    <property type="term" value="F:ATP binding"/>
    <property type="evidence" value="ECO:0007669"/>
    <property type="project" value="UniProtKB-KW"/>
</dbReference>
<dbReference type="PATRIC" id="fig|1678840.3.peg.3345"/>
<reference evidence="7" key="1">
    <citation type="journal article" date="2015" name="Genome Announc.">
        <title>Draft Genome Sequence of Anaerolineae Strain TC1, a Novel Isolate from a Methanogenic Wastewater Treatment System.</title>
        <authorList>
            <person name="Matsuura N."/>
            <person name="Tourlousse D.M."/>
            <person name="Sun L."/>
            <person name="Toyonaga M."/>
            <person name="Kuroda K."/>
            <person name="Ohashi A."/>
            <person name="Cruz R."/>
            <person name="Yamaguchi T."/>
            <person name="Sekiguchi Y."/>
        </authorList>
    </citation>
    <scope>NUCLEOTIDE SEQUENCE [LARGE SCALE GENOMIC DNA]</scope>
    <source>
        <strain evidence="7">TC1</strain>
    </source>
</reference>
<keyword evidence="2" id="KW-0547">Nucleotide-binding</keyword>
<organism evidence="7">
    <name type="scientific">Flexilinea flocculi</name>
    <dbReference type="NCBI Taxonomy" id="1678840"/>
    <lineage>
        <taxon>Bacteria</taxon>
        <taxon>Bacillati</taxon>
        <taxon>Chloroflexota</taxon>
        <taxon>Anaerolineae</taxon>
        <taxon>Anaerolineales</taxon>
        <taxon>Anaerolineaceae</taxon>
        <taxon>Flexilinea</taxon>
    </lineage>
</organism>
<dbReference type="InterPro" id="IPR041628">
    <property type="entry name" value="ChlI/MoxR_AAA_lid"/>
</dbReference>
<dbReference type="Pfam" id="PF01078">
    <property type="entry name" value="Mg_chelatase"/>
    <property type="match status" value="1"/>
</dbReference>
<feature type="region of interest" description="Disordered" evidence="5">
    <location>
        <begin position="338"/>
        <end position="364"/>
    </location>
</feature>
<protein>
    <recommendedName>
        <fullName evidence="4">Mg-protoporphyrin IX chelatase</fullName>
    </recommendedName>
</protein>
<evidence type="ECO:0000256" key="5">
    <source>
        <dbReference type="SAM" id="MobiDB-lite"/>
    </source>
</evidence>
<evidence type="ECO:0000259" key="6">
    <source>
        <dbReference type="SMART" id="SM00382"/>
    </source>
</evidence>
<dbReference type="Gene3D" id="1.10.8.80">
    <property type="entry name" value="Magnesium chelatase subunit I, C-Terminal domain"/>
    <property type="match status" value="1"/>
</dbReference>
<keyword evidence="3" id="KW-0067">ATP-binding</keyword>
<name>A0A0S7BX60_9CHLR</name>
<dbReference type="RefSeq" id="WP_062283798.1">
    <property type="nucleotide sequence ID" value="NZ_DF968181.1"/>
</dbReference>
<dbReference type="Proteomes" id="UP000053370">
    <property type="component" value="Unassembled WGS sequence"/>
</dbReference>